<dbReference type="KEGG" id="chrm:FYK34_04010"/>
<dbReference type="InterPro" id="IPR016162">
    <property type="entry name" value="Ald_DH_N"/>
</dbReference>
<feature type="domain" description="Aldehyde dehydrogenase" evidence="2">
    <location>
        <begin position="21"/>
        <end position="453"/>
    </location>
</feature>
<dbReference type="Gene3D" id="3.40.605.10">
    <property type="entry name" value="Aldehyde Dehydrogenase, Chain A, domain 1"/>
    <property type="match status" value="1"/>
</dbReference>
<dbReference type="InterPro" id="IPR050740">
    <property type="entry name" value="Aldehyde_DH_Superfamily"/>
</dbReference>
<dbReference type="Gene3D" id="3.40.309.10">
    <property type="entry name" value="Aldehyde Dehydrogenase, Chain A, domain 2"/>
    <property type="match status" value="1"/>
</dbReference>
<dbReference type="SUPFAM" id="SSF53720">
    <property type="entry name" value="ALDH-like"/>
    <property type="match status" value="1"/>
</dbReference>
<dbReference type="InterPro" id="IPR016161">
    <property type="entry name" value="Ald_DH/histidinol_DH"/>
</dbReference>
<evidence type="ECO:0000256" key="1">
    <source>
        <dbReference type="ARBA" id="ARBA00023002"/>
    </source>
</evidence>
<sequence length="525" mass="54106">MEIRGDMLIGRAAVYGRAGALRAVDPASGEVLEPAFGCGDAGDVDRACRLAREAAPALRAASGETRARLLEAIAAGLLAAGNALLERAARETGLPPARLIVERGRAVGQLRQFAQAARRGLDAGAIVEPGQPGKLPPKPDLRSRRVAIGPVAVFGASNFPLAFSVAGGDTAAALAAGCPVVAKAHPAHPGVSELTGRVIQQAVADCGLPEGVFSLLIGDGHDIGLALVRHPAIAAVAFTGSRQGGLALLRAAALRPSPIPVFAEMGSLNPIFVLPHALAARAESLGAAWVDAVALNAGQFCTCPSLLLALEGEPLDRLRAAVVKAAAAKPAETMLTSAIHAGYQAALRRIRAAPGVAELATGQAATGPHAARLTLFETRADAFLAAPELSEEAFGPCALLVACRDLDQWFEVAHSLDGQLAAAMQLDEADLPLARELLPVLEARAGRVLANGSPNWVEVSPAMMHGGPFPAGSDSRATSVGLAAMDRFLRPVCYQNLPAALLPPQLADDNPLALWRRVAGEWRGD</sequence>
<dbReference type="InterPro" id="IPR044151">
    <property type="entry name" value="ALDH_KGSADH"/>
</dbReference>
<name>A0A5C1DM86_9NEIS</name>
<accession>A0A5C1DM86</accession>
<keyword evidence="1" id="KW-0560">Oxidoreductase</keyword>
<dbReference type="Proteomes" id="UP000322079">
    <property type="component" value="Chromosome"/>
</dbReference>
<reference evidence="3 4" key="1">
    <citation type="submission" date="2019-08" db="EMBL/GenBank/DDBJ databases">
        <title>Chromobacterium paludis, a novel bacterium isolated from a Maryland marsh pond.</title>
        <authorList>
            <person name="Blackburn M.B."/>
            <person name="Gundersen-Rindal D.E."/>
        </authorList>
    </citation>
    <scope>NUCLEOTIDE SEQUENCE [LARGE SCALE GENOMIC DNA]</scope>
    <source>
        <strain evidence="4">IIBBL 257-1</strain>
    </source>
</reference>
<dbReference type="CDD" id="cd07129">
    <property type="entry name" value="ALDH_KGSADH"/>
    <property type="match status" value="1"/>
</dbReference>
<evidence type="ECO:0000313" key="3">
    <source>
        <dbReference type="EMBL" id="QEL57791.1"/>
    </source>
</evidence>
<protein>
    <submittedName>
        <fullName evidence="3">Aldehyde dehydrogenase (NADP(+))</fullName>
    </submittedName>
</protein>
<evidence type="ECO:0000259" key="2">
    <source>
        <dbReference type="Pfam" id="PF00171"/>
    </source>
</evidence>
<organism evidence="3 4">
    <name type="scientific">Chromobacterium paludis</name>
    <dbReference type="NCBI Taxonomy" id="2605945"/>
    <lineage>
        <taxon>Bacteria</taxon>
        <taxon>Pseudomonadati</taxon>
        <taxon>Pseudomonadota</taxon>
        <taxon>Betaproteobacteria</taxon>
        <taxon>Neisseriales</taxon>
        <taxon>Chromobacteriaceae</taxon>
        <taxon>Chromobacterium</taxon>
    </lineage>
</organism>
<gene>
    <name evidence="3" type="ORF">FYK34_04010</name>
</gene>
<dbReference type="AlphaFoldDB" id="A0A5C1DM86"/>
<proteinExistence type="predicted"/>
<dbReference type="GO" id="GO:0016620">
    <property type="term" value="F:oxidoreductase activity, acting on the aldehyde or oxo group of donors, NAD or NADP as acceptor"/>
    <property type="evidence" value="ECO:0007669"/>
    <property type="project" value="InterPro"/>
</dbReference>
<dbReference type="InterPro" id="IPR016163">
    <property type="entry name" value="Ald_DH_C"/>
</dbReference>
<keyword evidence="4" id="KW-1185">Reference proteome</keyword>
<evidence type="ECO:0000313" key="4">
    <source>
        <dbReference type="Proteomes" id="UP000322079"/>
    </source>
</evidence>
<dbReference type="PANTHER" id="PTHR43353">
    <property type="entry name" value="SUCCINATE-SEMIALDEHYDE DEHYDROGENASE, MITOCHONDRIAL"/>
    <property type="match status" value="1"/>
</dbReference>
<dbReference type="PANTHER" id="PTHR43353:SF3">
    <property type="entry name" value="ALDEHYDE DEHYDROGENASE-RELATED"/>
    <property type="match status" value="1"/>
</dbReference>
<dbReference type="Pfam" id="PF00171">
    <property type="entry name" value="Aldedh"/>
    <property type="match status" value="1"/>
</dbReference>
<dbReference type="InterPro" id="IPR015590">
    <property type="entry name" value="Aldehyde_DH_dom"/>
</dbReference>
<dbReference type="EMBL" id="CP043473">
    <property type="protein sequence ID" value="QEL57791.1"/>
    <property type="molecule type" value="Genomic_DNA"/>
</dbReference>